<evidence type="ECO:0000313" key="3">
    <source>
        <dbReference type="Proteomes" id="UP000245942"/>
    </source>
</evidence>
<dbReference type="GeneID" id="37011334"/>
<proteinExistence type="predicted"/>
<accession>A0A316U7E8</accession>
<evidence type="ECO:0000256" key="1">
    <source>
        <dbReference type="SAM" id="MobiDB-lite"/>
    </source>
</evidence>
<feature type="compositionally biased region" description="Basic and acidic residues" evidence="1">
    <location>
        <begin position="111"/>
        <end position="124"/>
    </location>
</feature>
<feature type="compositionally biased region" description="Polar residues" evidence="1">
    <location>
        <begin position="76"/>
        <end position="91"/>
    </location>
</feature>
<reference evidence="2 3" key="1">
    <citation type="journal article" date="2018" name="Mol. Biol. Evol.">
        <title>Broad Genomic Sampling Reveals a Smut Pathogenic Ancestry of the Fungal Clade Ustilaginomycotina.</title>
        <authorList>
            <person name="Kijpornyongpan T."/>
            <person name="Mondo S.J."/>
            <person name="Barry K."/>
            <person name="Sandor L."/>
            <person name="Lee J."/>
            <person name="Lipzen A."/>
            <person name="Pangilinan J."/>
            <person name="LaButti K."/>
            <person name="Hainaut M."/>
            <person name="Henrissat B."/>
            <person name="Grigoriev I.V."/>
            <person name="Spatafora J.W."/>
            <person name="Aime M.C."/>
        </authorList>
    </citation>
    <scope>NUCLEOTIDE SEQUENCE [LARGE SCALE GENOMIC DNA]</scope>
    <source>
        <strain evidence="2 3">MCA 4718</strain>
    </source>
</reference>
<protein>
    <submittedName>
        <fullName evidence="2">Uncharacterized protein</fullName>
    </submittedName>
</protein>
<name>A0A316U7E8_9BASI</name>
<evidence type="ECO:0000313" key="2">
    <source>
        <dbReference type="EMBL" id="PWN21160.1"/>
    </source>
</evidence>
<dbReference type="EMBL" id="KZ819326">
    <property type="protein sequence ID" value="PWN21160.1"/>
    <property type="molecule type" value="Genomic_DNA"/>
</dbReference>
<dbReference type="AlphaFoldDB" id="A0A316U7E8"/>
<organism evidence="2 3">
    <name type="scientific">Pseudomicrostroma glucosiphilum</name>
    <dbReference type="NCBI Taxonomy" id="1684307"/>
    <lineage>
        <taxon>Eukaryota</taxon>
        <taxon>Fungi</taxon>
        <taxon>Dikarya</taxon>
        <taxon>Basidiomycota</taxon>
        <taxon>Ustilaginomycotina</taxon>
        <taxon>Exobasidiomycetes</taxon>
        <taxon>Microstromatales</taxon>
        <taxon>Microstromatales incertae sedis</taxon>
        <taxon>Pseudomicrostroma</taxon>
    </lineage>
</organism>
<sequence>MSSPGSLPELSPPPSPFPISAESPPSMPSPSLEGTMAELLRIRARLAAYARSRSEEAATSTLPPPQRSHRSVSGPIATTQSQETSIPSSPLSRLEQGLEVARPEEQAQDAHGARREGEAREVPRRAAAGTGSRRPRNQGPEDEEADYHHPGYQGADVRAGGPRGGRGRQQGRGEPRTARRGRRSAGETNGARPNRGQPSLADAQFAFYRRRMRRRWG</sequence>
<gene>
    <name evidence="2" type="ORF">BCV69DRAFT_188927</name>
</gene>
<keyword evidence="3" id="KW-1185">Reference proteome</keyword>
<feature type="region of interest" description="Disordered" evidence="1">
    <location>
        <begin position="49"/>
        <end position="206"/>
    </location>
</feature>
<feature type="compositionally biased region" description="Gly residues" evidence="1">
    <location>
        <begin position="161"/>
        <end position="170"/>
    </location>
</feature>
<dbReference type="Proteomes" id="UP000245942">
    <property type="component" value="Unassembled WGS sequence"/>
</dbReference>
<feature type="region of interest" description="Disordered" evidence="1">
    <location>
        <begin position="1"/>
        <end position="36"/>
    </location>
</feature>
<dbReference type="RefSeq" id="XP_025348320.1">
    <property type="nucleotide sequence ID" value="XM_025489600.1"/>
</dbReference>